<dbReference type="STRING" id="74873.A0A084W7H3"/>
<dbReference type="VEuPathDB" id="VectorBase:ASIC014167"/>
<reference evidence="9 11" key="1">
    <citation type="journal article" date="2014" name="BMC Genomics">
        <title>Genome sequence of Anopheles sinensis provides insight into genetics basis of mosquito competence for malaria parasites.</title>
        <authorList>
            <person name="Zhou D."/>
            <person name="Zhang D."/>
            <person name="Ding G."/>
            <person name="Shi L."/>
            <person name="Hou Q."/>
            <person name="Ye Y."/>
            <person name="Xu Y."/>
            <person name="Zhou H."/>
            <person name="Xiong C."/>
            <person name="Li S."/>
            <person name="Yu J."/>
            <person name="Hong S."/>
            <person name="Yu X."/>
            <person name="Zou P."/>
            <person name="Chen C."/>
            <person name="Chang X."/>
            <person name="Wang W."/>
            <person name="Lv Y."/>
            <person name="Sun Y."/>
            <person name="Ma L."/>
            <person name="Shen B."/>
            <person name="Zhu C."/>
        </authorList>
    </citation>
    <scope>NUCLEOTIDE SEQUENCE [LARGE SCALE GENOMIC DNA]</scope>
</reference>
<evidence type="ECO:0000313" key="11">
    <source>
        <dbReference type="Proteomes" id="UP000030765"/>
    </source>
</evidence>
<proteinExistence type="inferred from homology"/>
<dbReference type="InterPro" id="IPR051946">
    <property type="entry name" value="Intracell_Traff-Reg"/>
</dbReference>
<feature type="region of interest" description="Disordered" evidence="6">
    <location>
        <begin position="997"/>
        <end position="1024"/>
    </location>
</feature>
<feature type="region of interest" description="Disordered" evidence="6">
    <location>
        <begin position="343"/>
        <end position="568"/>
    </location>
</feature>
<evidence type="ECO:0000256" key="4">
    <source>
        <dbReference type="ARBA" id="ARBA00023128"/>
    </source>
</evidence>
<feature type="compositionally biased region" description="Polar residues" evidence="6">
    <location>
        <begin position="1269"/>
        <end position="1287"/>
    </location>
</feature>
<organism evidence="9">
    <name type="scientific">Anopheles sinensis</name>
    <name type="common">Mosquito</name>
    <dbReference type="NCBI Taxonomy" id="74873"/>
    <lineage>
        <taxon>Eukaryota</taxon>
        <taxon>Metazoa</taxon>
        <taxon>Ecdysozoa</taxon>
        <taxon>Arthropoda</taxon>
        <taxon>Hexapoda</taxon>
        <taxon>Insecta</taxon>
        <taxon>Pterygota</taxon>
        <taxon>Neoptera</taxon>
        <taxon>Endopterygota</taxon>
        <taxon>Diptera</taxon>
        <taxon>Nematocera</taxon>
        <taxon>Culicoidea</taxon>
        <taxon>Culicidae</taxon>
        <taxon>Anophelinae</taxon>
        <taxon>Anopheles</taxon>
    </lineage>
</organism>
<feature type="region of interest" description="Disordered" evidence="6">
    <location>
        <begin position="210"/>
        <end position="229"/>
    </location>
</feature>
<dbReference type="EMBL" id="ATLV01021247">
    <property type="status" value="NOT_ANNOTATED_CDS"/>
    <property type="molecule type" value="Genomic_DNA"/>
</dbReference>
<dbReference type="OrthoDB" id="10067624at2759"/>
<dbReference type="InterPro" id="IPR022154">
    <property type="entry name" value="TRAK1/2_C"/>
</dbReference>
<evidence type="ECO:0000259" key="8">
    <source>
        <dbReference type="SMART" id="SM01424"/>
    </source>
</evidence>
<feature type="compositionally biased region" description="Polar residues" evidence="6">
    <location>
        <begin position="414"/>
        <end position="432"/>
    </location>
</feature>
<protein>
    <submittedName>
        <fullName evidence="9">AGAP008801-PA-like protein</fullName>
    </submittedName>
</protein>
<dbReference type="GO" id="GO:0031410">
    <property type="term" value="C:cytoplasmic vesicle"/>
    <property type="evidence" value="ECO:0007669"/>
    <property type="project" value="TreeGrafter"/>
</dbReference>
<dbReference type="Pfam" id="PF12448">
    <property type="entry name" value="Milton"/>
    <property type="match status" value="1"/>
</dbReference>
<feature type="compositionally biased region" description="Low complexity" evidence="6">
    <location>
        <begin position="1548"/>
        <end position="1563"/>
    </location>
</feature>
<evidence type="ECO:0000256" key="6">
    <source>
        <dbReference type="SAM" id="MobiDB-lite"/>
    </source>
</evidence>
<evidence type="ECO:0000313" key="9">
    <source>
        <dbReference type="EMBL" id="KFB46167.1"/>
    </source>
</evidence>
<gene>
    <name evidence="9" type="ORF">ZHAS_00014167</name>
</gene>
<name>A0A084W7H3_ANOSI</name>
<evidence type="ECO:0000259" key="7">
    <source>
        <dbReference type="SMART" id="SM01423"/>
    </source>
</evidence>
<feature type="region of interest" description="Disordered" evidence="6">
    <location>
        <begin position="148"/>
        <end position="179"/>
    </location>
</feature>
<dbReference type="VEuPathDB" id="VectorBase:ASIS020836"/>
<feature type="region of interest" description="Disordered" evidence="6">
    <location>
        <begin position="1201"/>
        <end position="1233"/>
    </location>
</feature>
<feature type="compositionally biased region" description="Low complexity" evidence="6">
    <location>
        <begin position="1077"/>
        <end position="1089"/>
    </location>
</feature>
<keyword evidence="11" id="KW-1185">Reference proteome</keyword>
<dbReference type="EMBL" id="KE525315">
    <property type="protein sequence ID" value="KFB46167.1"/>
    <property type="molecule type" value="Genomic_DNA"/>
</dbReference>
<feature type="compositionally biased region" description="Acidic residues" evidence="6">
    <location>
        <begin position="217"/>
        <end position="229"/>
    </location>
</feature>
<comment type="similarity">
    <text evidence="2">Belongs to the milton family.</text>
</comment>
<reference evidence="10" key="2">
    <citation type="submission" date="2020-05" db="UniProtKB">
        <authorList>
            <consortium name="EnsemblMetazoa"/>
        </authorList>
    </citation>
    <scope>IDENTIFICATION</scope>
</reference>
<feature type="domain" description="Trafficking kinesin-binding protein C-terminal" evidence="7">
    <location>
        <begin position="931"/>
        <end position="1114"/>
    </location>
</feature>
<sequence length="1606" mass="173989">MEEVSLALGGSTRVFQAISNMDYFITKEDVSPPSGKNTTHAGFEDELEKSSSTPSDFEVFDYEDLREGPEVDPGVDGGQRRLERSAYHRRFATLSSDEEADACGTPLNLELAQLLTEGIVTKAKANFGISKNIETLERSTIELERELLANTSSEEPDRDSAPDGRRTSHNSSSYKRDPDLFLRRSDDILPQPSAHDDEVDVDFVRLKNEQLQRSREQEEEFEQDDDADPMGQFFEDELVFETQTPTGGGGGSAGHGGGGAFFRYQEPTTSYHSACGGFDSERMMFEAPACPVVMCFFAAKARNKLSNNVVQHSKHIFLSPNRRRKICYRSHFCPSYWQACEQKKNKQHNRRDNEPPDSKMLSRAVNVFRKKKAKKSSSFPGGETDEEDTNASGTETEPDDQSCHSEPLVRVSVSAGSSKTLEQSSASSSTECFQDETRPHNRRALKSWTGLRKRSSPKARRDDEPVEEDESSSQGIFGSRSLLSTIRRARSRSRSSAASSVADQPLPASRSTLSSRSEGACGGVASRHGESDYAQQTVVVNSSSFTSVRSHRRSRERDGGGGGEDGVRPVQTLWRARDGGRSIFGRGCRGEMLFEKANASGAMKLDKRLRKKMVEVLCGNRVSQMTRAYDDIDAVTRLLEEKEKDLELTVQIGKELLTQNTHLENRVAELEQELKGTNENLAQLSHELHQKNELIGILTNDADDTSENVTPTASKSINLELLQRKVKHLEEENKSLRTETAQLVKETDECEEQERKLMADIANQLTTANSEFDGLNLELERLKEENRLQHEQIISLTGRLAEAEIRLHQLTSENEEASSLLSITKENQNLLAGELSEFKLRYQEVLNLLQETQEQLRRQRKRAQPLARSSLIPGITALAGGAPDSLQSELMETSLYSEHSLDSGIDSVRGGVGGGVGGGGGQQQVPSYRKVFETVRTASRANPNGFSDSFSQLGSMTMSSSSQPRMAPYVYPGLGASSSSVYSTMYGGGSSLGGRSYSRESLTADSDDGYPGTAQQTGIPGAPGAKDLEAALKRLTPAEVLARRAMLQHAPLGTYSYDEQPSGMPLGCRTPDSIMSTGSSGLSGLSSAATGGGNSSAQWRLPEKLQIVKPIEGSQTLHHWSRLATPTLSGLLEERPGVTIRGGRGLDELGLQTYSLSDVEEDEDAEDHPGKRFQSFGCTYTYTNSTVLHPDDGTTAVTFSLPPSQMSSQMASECPSRQPTAPSTPRSSLSRRNSCSTFSVNLGLASMLNERGIKAVTPSALNTPAGPNFSPTVTPCNSPDGSPTRSMSPEPPLLSGLLASGADILRKRFAASTSNSSGGPAPSSSDLTTDRASRVISRNKVALSRLEKKALRSIKIMEKVESIGLENIMLPPQHPPGISPLALHGSSAMYSTASAGRGRSPMAQLTSLKHLQEQRRKHQQQQLQQQADDETVLIDKRTIKAVLSKGLSHDSLKSMASSSGASSGISTAMSSSDSDSSSVVSNDSDRPSHAATASPTTAARLKQMQRQKSRRNLMNGANGGTQRPDLGTVNGASSGRAGVRPDLGTVGGNKPSSAGSKSSSSQGKDNRKETQQATAAAPKEESTRSLGQSVYGTISSLLFGRKGGLL</sequence>
<dbReference type="PANTHER" id="PTHR15751:SF12">
    <property type="entry name" value="TRAFFICKING KINESIN-BINDING PROTEIN MILT"/>
    <property type="match status" value="1"/>
</dbReference>
<feature type="compositionally biased region" description="Low complexity" evidence="6">
    <location>
        <begin position="1489"/>
        <end position="1499"/>
    </location>
</feature>
<feature type="region of interest" description="Disordered" evidence="6">
    <location>
        <begin position="28"/>
        <end position="55"/>
    </location>
</feature>
<dbReference type="GO" id="GO:0006605">
    <property type="term" value="P:protein targeting"/>
    <property type="evidence" value="ECO:0007669"/>
    <property type="project" value="TreeGrafter"/>
</dbReference>
<feature type="compositionally biased region" description="Basic residues" evidence="6">
    <location>
        <begin position="440"/>
        <end position="458"/>
    </location>
</feature>
<dbReference type="Proteomes" id="UP000030765">
    <property type="component" value="Unassembled WGS sequence"/>
</dbReference>
<feature type="domain" description="HAP1 N-terminal" evidence="8">
    <location>
        <begin position="168"/>
        <end position="862"/>
    </location>
</feature>
<dbReference type="GO" id="GO:0017022">
    <property type="term" value="F:myosin binding"/>
    <property type="evidence" value="ECO:0007669"/>
    <property type="project" value="TreeGrafter"/>
</dbReference>
<feature type="compositionally biased region" description="Low complexity" evidence="6">
    <location>
        <begin position="1453"/>
        <end position="1482"/>
    </location>
</feature>
<feature type="compositionally biased region" description="Low complexity" evidence="6">
    <location>
        <begin position="538"/>
        <end position="548"/>
    </location>
</feature>
<dbReference type="PANTHER" id="PTHR15751">
    <property type="entry name" value="TRAFFICKING KINESIN-BINDING PROTEIN"/>
    <property type="match status" value="1"/>
</dbReference>
<dbReference type="GO" id="GO:0047496">
    <property type="term" value="P:vesicle transport along microtubule"/>
    <property type="evidence" value="ECO:0007669"/>
    <property type="project" value="TreeGrafter"/>
</dbReference>
<evidence type="ECO:0000256" key="2">
    <source>
        <dbReference type="ARBA" id="ARBA00007007"/>
    </source>
</evidence>
<evidence type="ECO:0000256" key="5">
    <source>
        <dbReference type="SAM" id="Coils"/>
    </source>
</evidence>
<keyword evidence="3 5" id="KW-0175">Coiled coil</keyword>
<feature type="region of interest" description="Disordered" evidence="6">
    <location>
        <begin position="1077"/>
        <end position="1096"/>
    </location>
</feature>
<dbReference type="GO" id="GO:0048311">
    <property type="term" value="P:mitochondrion distribution"/>
    <property type="evidence" value="ECO:0007669"/>
    <property type="project" value="TreeGrafter"/>
</dbReference>
<comment type="subcellular location">
    <subcellularLocation>
        <location evidence="1">Mitochondrion</location>
    </subcellularLocation>
</comment>
<evidence type="ECO:0000256" key="1">
    <source>
        <dbReference type="ARBA" id="ARBA00004173"/>
    </source>
</evidence>
<keyword evidence="4" id="KW-0496">Mitochondrion</keyword>
<feature type="compositionally biased region" description="Low complexity" evidence="6">
    <location>
        <begin position="1311"/>
        <end position="1325"/>
    </location>
</feature>
<feature type="region of interest" description="Disordered" evidence="6">
    <location>
        <begin position="1409"/>
        <end position="1428"/>
    </location>
</feature>
<feature type="region of interest" description="Disordered" evidence="6">
    <location>
        <begin position="1311"/>
        <end position="1332"/>
    </location>
</feature>
<dbReference type="Pfam" id="PF04849">
    <property type="entry name" value="HAP1_N"/>
    <property type="match status" value="1"/>
</dbReference>
<feature type="coiled-coil region" evidence="5">
    <location>
        <begin position="653"/>
        <end position="862"/>
    </location>
</feature>
<feature type="region of interest" description="Disordered" evidence="6">
    <location>
        <begin position="1263"/>
        <end position="1296"/>
    </location>
</feature>
<dbReference type="SMART" id="SM01423">
    <property type="entry name" value="Milton"/>
    <property type="match status" value="1"/>
</dbReference>
<feature type="region of interest" description="Disordered" evidence="6">
    <location>
        <begin position="1448"/>
        <end position="1592"/>
    </location>
</feature>
<dbReference type="SMART" id="SM01424">
    <property type="entry name" value="HAP1_N"/>
    <property type="match status" value="1"/>
</dbReference>
<evidence type="ECO:0000313" key="10">
    <source>
        <dbReference type="EnsemblMetazoa" id="ASIC014167-PA"/>
    </source>
</evidence>
<accession>A0A084W7H3</accession>
<evidence type="ECO:0000256" key="3">
    <source>
        <dbReference type="ARBA" id="ARBA00023054"/>
    </source>
</evidence>
<dbReference type="InterPro" id="IPR006933">
    <property type="entry name" value="HAP1_N"/>
</dbReference>
<dbReference type="GO" id="GO:0005739">
    <property type="term" value="C:mitochondrion"/>
    <property type="evidence" value="ECO:0007669"/>
    <property type="project" value="UniProtKB-SubCell"/>
</dbReference>
<dbReference type="EnsemblMetazoa" id="ASIC014167-RA">
    <property type="protein sequence ID" value="ASIC014167-PA"/>
    <property type="gene ID" value="ASIC014167"/>
</dbReference>